<dbReference type="OrthoDB" id="1683959at2"/>
<feature type="transmembrane region" description="Helical" evidence="1">
    <location>
        <begin position="139"/>
        <end position="159"/>
    </location>
</feature>
<dbReference type="AlphaFoldDB" id="A0A521FEH3"/>
<organism evidence="2 3">
    <name type="scientific">Melghirimyces algeriensis</name>
    <dbReference type="NCBI Taxonomy" id="910412"/>
    <lineage>
        <taxon>Bacteria</taxon>
        <taxon>Bacillati</taxon>
        <taxon>Bacillota</taxon>
        <taxon>Bacilli</taxon>
        <taxon>Bacillales</taxon>
        <taxon>Thermoactinomycetaceae</taxon>
        <taxon>Melghirimyces</taxon>
    </lineage>
</organism>
<keyword evidence="1" id="KW-0812">Transmembrane</keyword>
<keyword evidence="1" id="KW-1133">Transmembrane helix</keyword>
<evidence type="ECO:0000256" key="1">
    <source>
        <dbReference type="SAM" id="Phobius"/>
    </source>
</evidence>
<proteinExistence type="predicted"/>
<dbReference type="RefSeq" id="WP_142506826.1">
    <property type="nucleotide sequence ID" value="NZ_FXTI01000017.1"/>
</dbReference>
<name>A0A521FEH3_9BACL</name>
<evidence type="ECO:0000313" key="3">
    <source>
        <dbReference type="Proteomes" id="UP000315636"/>
    </source>
</evidence>
<dbReference type="EMBL" id="FXTI01000017">
    <property type="protein sequence ID" value="SMO94577.1"/>
    <property type="molecule type" value="Genomic_DNA"/>
</dbReference>
<feature type="transmembrane region" description="Helical" evidence="1">
    <location>
        <begin position="194"/>
        <end position="212"/>
    </location>
</feature>
<dbReference type="Proteomes" id="UP000315636">
    <property type="component" value="Unassembled WGS sequence"/>
</dbReference>
<reference evidence="2 3" key="1">
    <citation type="submission" date="2017-05" db="EMBL/GenBank/DDBJ databases">
        <authorList>
            <person name="Varghese N."/>
            <person name="Submissions S."/>
        </authorList>
    </citation>
    <scope>NUCLEOTIDE SEQUENCE [LARGE SCALE GENOMIC DNA]</scope>
    <source>
        <strain evidence="2 3">DSM 45474</strain>
    </source>
</reference>
<accession>A0A521FEH3</accession>
<feature type="transmembrane region" description="Helical" evidence="1">
    <location>
        <begin position="40"/>
        <end position="58"/>
    </location>
</feature>
<keyword evidence="1" id="KW-0472">Membrane</keyword>
<gene>
    <name evidence="2" type="ORF">SAMN06264849_11758</name>
</gene>
<evidence type="ECO:0000313" key="2">
    <source>
        <dbReference type="EMBL" id="SMO94577.1"/>
    </source>
</evidence>
<feature type="transmembrane region" description="Helical" evidence="1">
    <location>
        <begin position="12"/>
        <end position="33"/>
    </location>
</feature>
<keyword evidence="3" id="KW-1185">Reference proteome</keyword>
<sequence length="225" mass="26682">MEWIAENRWWLLIGVEVSFWILLLVFLVLRYGFQVRSSGIFLWLLGLNLLGFLTLGIIDYQATGQISTFQIVVIVVLIYSVTYGPKDKKRLDRFMRRKIAQWKKESLSPEEEARMREEEAEEEKKKYGRPYARSQRRGFYIHLILFVAAHLYFAFQFGVESKGVTEWVKTWMNTWNTPKEFPFQMEEVNRISRLWVIVLLIDAVNAAYYTLFPRQRKETKSSSSG</sequence>
<evidence type="ECO:0008006" key="4">
    <source>
        <dbReference type="Google" id="ProtNLM"/>
    </source>
</evidence>
<feature type="transmembrane region" description="Helical" evidence="1">
    <location>
        <begin position="64"/>
        <end position="85"/>
    </location>
</feature>
<protein>
    <recommendedName>
        <fullName evidence="4">Integral membrane protein</fullName>
    </recommendedName>
</protein>